<dbReference type="AlphaFoldDB" id="A0AAQ3WUH4"/>
<protein>
    <recommendedName>
        <fullName evidence="4">RRM domain-containing protein</fullName>
    </recommendedName>
</protein>
<keyword evidence="6" id="KW-1185">Reference proteome</keyword>
<dbReference type="PROSITE" id="PS50102">
    <property type="entry name" value="RRM"/>
    <property type="match status" value="1"/>
</dbReference>
<dbReference type="SMART" id="SM00360">
    <property type="entry name" value="RRM"/>
    <property type="match status" value="1"/>
</dbReference>
<dbReference type="GO" id="GO:0003723">
    <property type="term" value="F:RNA binding"/>
    <property type="evidence" value="ECO:0007669"/>
    <property type="project" value="UniProtKB-UniRule"/>
</dbReference>
<feature type="region of interest" description="Disordered" evidence="3">
    <location>
        <begin position="1"/>
        <end position="25"/>
    </location>
</feature>
<organism evidence="5 6">
    <name type="scientific">Paspalum notatum var. saurae</name>
    <dbReference type="NCBI Taxonomy" id="547442"/>
    <lineage>
        <taxon>Eukaryota</taxon>
        <taxon>Viridiplantae</taxon>
        <taxon>Streptophyta</taxon>
        <taxon>Embryophyta</taxon>
        <taxon>Tracheophyta</taxon>
        <taxon>Spermatophyta</taxon>
        <taxon>Magnoliopsida</taxon>
        <taxon>Liliopsida</taxon>
        <taxon>Poales</taxon>
        <taxon>Poaceae</taxon>
        <taxon>PACMAD clade</taxon>
        <taxon>Panicoideae</taxon>
        <taxon>Andropogonodae</taxon>
        <taxon>Paspaleae</taxon>
        <taxon>Paspalinae</taxon>
        <taxon>Paspalum</taxon>
    </lineage>
</organism>
<dbReference type="PANTHER" id="PTHR11176">
    <property type="entry name" value="BOULE-RELATED"/>
    <property type="match status" value="1"/>
</dbReference>
<evidence type="ECO:0000256" key="3">
    <source>
        <dbReference type="SAM" id="MobiDB-lite"/>
    </source>
</evidence>
<dbReference type="PANTHER" id="PTHR11176:SF57">
    <property type="entry name" value="PROTEIN BOULE"/>
    <property type="match status" value="1"/>
</dbReference>
<evidence type="ECO:0000256" key="2">
    <source>
        <dbReference type="PROSITE-ProRule" id="PRU00176"/>
    </source>
</evidence>
<dbReference type="Gene3D" id="3.30.70.330">
    <property type="match status" value="1"/>
</dbReference>
<name>A0AAQ3WUH4_PASNO</name>
<reference evidence="5 6" key="1">
    <citation type="submission" date="2024-02" db="EMBL/GenBank/DDBJ databases">
        <title>High-quality chromosome-scale genome assembly of Pensacola bahiagrass (Paspalum notatum Flugge var. saurae).</title>
        <authorList>
            <person name="Vega J.M."/>
            <person name="Podio M."/>
            <person name="Orjuela J."/>
            <person name="Siena L.A."/>
            <person name="Pessino S.C."/>
            <person name="Combes M.C."/>
            <person name="Mariac C."/>
            <person name="Albertini E."/>
            <person name="Pupilli F."/>
            <person name="Ortiz J.P.A."/>
            <person name="Leblanc O."/>
        </authorList>
    </citation>
    <scope>NUCLEOTIDE SEQUENCE [LARGE SCALE GENOMIC DNA]</scope>
    <source>
        <strain evidence="5">R1</strain>
        <tissue evidence="5">Leaf</tissue>
    </source>
</reference>
<evidence type="ECO:0000259" key="4">
    <source>
        <dbReference type="PROSITE" id="PS50102"/>
    </source>
</evidence>
<dbReference type="InterPro" id="IPR035979">
    <property type="entry name" value="RBD_domain_sf"/>
</dbReference>
<dbReference type="Proteomes" id="UP001341281">
    <property type="component" value="Chromosome 05"/>
</dbReference>
<accession>A0AAQ3WUH4</accession>
<dbReference type="SUPFAM" id="SSF54928">
    <property type="entry name" value="RNA-binding domain, RBD"/>
    <property type="match status" value="1"/>
</dbReference>
<feature type="domain" description="RRM" evidence="4">
    <location>
        <begin position="43"/>
        <end position="132"/>
    </location>
</feature>
<dbReference type="Pfam" id="PF00076">
    <property type="entry name" value="RRM_1"/>
    <property type="match status" value="1"/>
</dbReference>
<dbReference type="InterPro" id="IPR012677">
    <property type="entry name" value="Nucleotide-bd_a/b_plait_sf"/>
</dbReference>
<evidence type="ECO:0000313" key="5">
    <source>
        <dbReference type="EMBL" id="WVZ73961.1"/>
    </source>
</evidence>
<gene>
    <name evidence="5" type="ORF">U9M48_022208</name>
</gene>
<dbReference type="EMBL" id="CP144749">
    <property type="protein sequence ID" value="WVZ73961.1"/>
    <property type="molecule type" value="Genomic_DNA"/>
</dbReference>
<dbReference type="InterPro" id="IPR000504">
    <property type="entry name" value="RRM_dom"/>
</dbReference>
<evidence type="ECO:0000313" key="6">
    <source>
        <dbReference type="Proteomes" id="UP001341281"/>
    </source>
</evidence>
<evidence type="ECO:0000256" key="1">
    <source>
        <dbReference type="ARBA" id="ARBA00022884"/>
    </source>
</evidence>
<keyword evidence="1 2" id="KW-0694">RNA-binding</keyword>
<sequence length="373" mass="40458">MMALQQQQQQHAGSASGSASASSSSSGLHLLASPSSFGDTTHTKVFVGGLAWETNSERLRRFYERFGDILEAVVITDRHSGRSKGYGFVTFREPESARKACEDPTPVIDGRRANCNLASLGRAQIPVPIGRPRSAGSYFGVPVPRGFYIGGYGQHRPPPLGYYHGFPVPQYSYTSFGTEYIYPQGTLNPYVSQQYLPIYGVSTTTNAANQPFSQLSPSVSVGGNGYLSVHGYNMPGNQYVQLNGSNFSDASPTARPSIQTPFLVAAHVPAHPHLIIPSHSPQFTQANCSRTKKSSVAVFAAFVLAWKEIILAFIRLSLSWSTDVPGNHEVAPMGGANDPRAMVALAVSLSLNPMSQCVCDCYYWSMMRQMQPC</sequence>
<proteinExistence type="predicted"/>
<dbReference type="CDD" id="cd12384">
    <property type="entry name" value="RRM_RBM24_RBM38_like"/>
    <property type="match status" value="1"/>
</dbReference>